<dbReference type="GO" id="GO:0005886">
    <property type="term" value="C:plasma membrane"/>
    <property type="evidence" value="ECO:0007669"/>
    <property type="project" value="UniProtKB-ARBA"/>
</dbReference>
<feature type="transmembrane region" description="Helical" evidence="10">
    <location>
        <begin position="573"/>
        <end position="595"/>
    </location>
</feature>
<keyword evidence="13" id="KW-1185">Reference proteome</keyword>
<dbReference type="PROSITE" id="PS50853">
    <property type="entry name" value="FN3"/>
    <property type="match status" value="2"/>
</dbReference>
<feature type="domain" description="Fibronectin type-III" evidence="11">
    <location>
        <begin position="180"/>
        <end position="276"/>
    </location>
</feature>
<keyword evidence="8" id="KW-0675">Receptor</keyword>
<keyword evidence="4" id="KW-0732">Signal</keyword>
<protein>
    <recommendedName>
        <fullName evidence="11">Fibronectin type-III domain-containing protein</fullName>
    </recommendedName>
</protein>
<dbReference type="PANTHER" id="PTHR48423:SF1">
    <property type="entry name" value="INTERLEUKIN-27 RECEPTOR SUBUNIT ALPHA"/>
    <property type="match status" value="1"/>
</dbReference>
<evidence type="ECO:0000256" key="4">
    <source>
        <dbReference type="ARBA" id="ARBA00022729"/>
    </source>
</evidence>
<comment type="caution">
    <text evidence="12">The sequence shown here is derived from an EMBL/GenBank/DDBJ whole genome shotgun (WGS) entry which is preliminary data.</text>
</comment>
<keyword evidence="6 10" id="KW-1133">Transmembrane helix</keyword>
<dbReference type="InterPro" id="IPR036116">
    <property type="entry name" value="FN3_sf"/>
</dbReference>
<dbReference type="InterPro" id="IPR013783">
    <property type="entry name" value="Ig-like_fold"/>
</dbReference>
<gene>
    <name evidence="12" type="ORF">P4O66_022928</name>
</gene>
<keyword evidence="3 10" id="KW-0812">Transmembrane</keyword>
<keyword evidence="7 10" id="KW-0472">Membrane</keyword>
<evidence type="ECO:0000259" key="11">
    <source>
        <dbReference type="PROSITE" id="PS50853"/>
    </source>
</evidence>
<dbReference type="EMBL" id="JAROKS010000009">
    <property type="protein sequence ID" value="KAK1801230.1"/>
    <property type="molecule type" value="Genomic_DNA"/>
</dbReference>
<evidence type="ECO:0000256" key="6">
    <source>
        <dbReference type="ARBA" id="ARBA00022989"/>
    </source>
</evidence>
<dbReference type="Proteomes" id="UP001239994">
    <property type="component" value="Unassembled WGS sequence"/>
</dbReference>
<dbReference type="SMART" id="SM00060">
    <property type="entry name" value="FN3"/>
    <property type="match status" value="3"/>
</dbReference>
<dbReference type="PANTHER" id="PTHR48423">
    <property type="entry name" value="INTERLEUKIN-27 RECEPTOR SUBUNIT ALPHA"/>
    <property type="match status" value="1"/>
</dbReference>
<dbReference type="Gene3D" id="2.60.40.10">
    <property type="entry name" value="Immunoglobulins"/>
    <property type="match status" value="4"/>
</dbReference>
<comment type="subcellular location">
    <subcellularLocation>
        <location evidence="1">Membrane</location>
        <topology evidence="1">Single-pass type I membrane protein</topology>
    </subcellularLocation>
</comment>
<evidence type="ECO:0000256" key="5">
    <source>
        <dbReference type="ARBA" id="ARBA00022737"/>
    </source>
</evidence>
<evidence type="ECO:0000256" key="1">
    <source>
        <dbReference type="ARBA" id="ARBA00004479"/>
    </source>
</evidence>
<organism evidence="12 13">
    <name type="scientific">Electrophorus voltai</name>
    <dbReference type="NCBI Taxonomy" id="2609070"/>
    <lineage>
        <taxon>Eukaryota</taxon>
        <taxon>Metazoa</taxon>
        <taxon>Chordata</taxon>
        <taxon>Craniata</taxon>
        <taxon>Vertebrata</taxon>
        <taxon>Euteleostomi</taxon>
        <taxon>Actinopterygii</taxon>
        <taxon>Neopterygii</taxon>
        <taxon>Teleostei</taxon>
        <taxon>Ostariophysi</taxon>
        <taxon>Gymnotiformes</taxon>
        <taxon>Gymnotoidei</taxon>
        <taxon>Gymnotidae</taxon>
        <taxon>Electrophorus</taxon>
    </lineage>
</organism>
<evidence type="ECO:0000256" key="3">
    <source>
        <dbReference type="ARBA" id="ARBA00022692"/>
    </source>
</evidence>
<feature type="domain" description="Fibronectin type-III" evidence="11">
    <location>
        <begin position="475"/>
        <end position="565"/>
    </location>
</feature>
<proteinExistence type="inferred from homology"/>
<dbReference type="SUPFAM" id="SSF49265">
    <property type="entry name" value="Fibronectin type III"/>
    <property type="match status" value="2"/>
</dbReference>
<feature type="non-terminal residue" evidence="12">
    <location>
        <position position="1"/>
    </location>
</feature>
<dbReference type="InterPro" id="IPR003961">
    <property type="entry name" value="FN3_dom"/>
</dbReference>
<evidence type="ECO:0000256" key="7">
    <source>
        <dbReference type="ARBA" id="ARBA00023136"/>
    </source>
</evidence>
<reference evidence="12" key="1">
    <citation type="submission" date="2023-03" db="EMBL/GenBank/DDBJ databases">
        <title>Electrophorus voltai genome.</title>
        <authorList>
            <person name="Bian C."/>
        </authorList>
    </citation>
    <scope>NUCLEOTIDE SEQUENCE</scope>
    <source>
        <strain evidence="12">CB-2022</strain>
        <tissue evidence="12">Muscle</tissue>
    </source>
</reference>
<keyword evidence="5" id="KW-0677">Repeat</keyword>
<evidence type="ECO:0000256" key="2">
    <source>
        <dbReference type="ARBA" id="ARBA00008921"/>
    </source>
</evidence>
<evidence type="ECO:0000256" key="9">
    <source>
        <dbReference type="ARBA" id="ARBA00023180"/>
    </source>
</evidence>
<dbReference type="AlphaFoldDB" id="A0AAD8ZPL9"/>
<comment type="similarity">
    <text evidence="2">Belongs to the type I cytokine receptor family. Type 2 subfamily.</text>
</comment>
<sequence length="715" mass="81172">LKQSYSLQYCFDFKAFSFKVNFKISMNSRHTFYLLSCVVSLCHSDGITLIWPGKQLKSDSYKELAVSGHDLKLCESRRNVCVMDIMDCSFEPLKGKEMFLDTSCHYLVHERSFVCKWIYLDDAKIINSFIFSQTSAFSHCPSIFNPLADFNLIIKSKNIIDKKEMYSEVYAISIANITQAPRPTIMSVNATETSIIITWMTGQFHSSACQIFYKLSTSKFWTVVSVIPFEEKFPENLYTINGLQPFSQYDLSIACRGAYGLWSDWSAEYQAMTLESAPTAPPYVSYCVEPLDDNFDTQKLVLLWKSLERGVAQGVILGYEVTYTSTKRASLKRIINTTDLKAVLEIAVGNYNITVKAYNIAGHSPAQHVGISTGFYQRLPAVKGLWAIAEASSLRIRWEIEKTAMNVTEFAIEWFPFHDVASKQWKRLNGSFSTVLPGSIRPLETYNISVYPLCDALCGPPVSVQASLKHGTLLDIVQLKLVNVTKTSVTVKWVWQEKAPSTSTLQYRLALRGLHEIRSLVVFPHQWTHTFYRLQTNVKYSVYIYGETTFGNYSKTNIEFTTPFLENDGIIKAVVPIVFLIIGFGIFSILSRAIYKDSSSNIINPGHSFIGHWLLHSFHERDHIISVLKLEDFTLPNQVIEKSLIQIEYQMSDEEDFDEDKFLSKIYPPHDCPEENSVNVENSLTPHGLTEYVDLPLIPGHSEYVVNCPLLGSAS</sequence>
<keyword evidence="9" id="KW-0325">Glycoprotein</keyword>
<evidence type="ECO:0000256" key="10">
    <source>
        <dbReference type="SAM" id="Phobius"/>
    </source>
</evidence>
<name>A0AAD8ZPL9_9TELE</name>
<dbReference type="CDD" id="cd00063">
    <property type="entry name" value="FN3"/>
    <property type="match status" value="2"/>
</dbReference>
<evidence type="ECO:0000256" key="8">
    <source>
        <dbReference type="ARBA" id="ARBA00023170"/>
    </source>
</evidence>
<accession>A0AAD8ZPL9</accession>
<evidence type="ECO:0000313" key="12">
    <source>
        <dbReference type="EMBL" id="KAK1801230.1"/>
    </source>
</evidence>
<dbReference type="InterPro" id="IPR052672">
    <property type="entry name" value="Type1_Cytokine_Rcpt_Type2"/>
</dbReference>
<evidence type="ECO:0000313" key="13">
    <source>
        <dbReference type="Proteomes" id="UP001239994"/>
    </source>
</evidence>